<dbReference type="Gene3D" id="3.50.50.100">
    <property type="match status" value="1"/>
</dbReference>
<proteinExistence type="inferred from homology"/>
<dbReference type="AlphaFoldDB" id="A0A401ZI21"/>
<keyword evidence="5" id="KW-0560">Oxidoreductase</keyword>
<keyword evidence="8" id="KW-0472">Membrane</keyword>
<name>A0A401ZI21_9CHLR</name>
<dbReference type="PRINTS" id="PR00368">
    <property type="entry name" value="FADPNR"/>
</dbReference>
<accession>A0A401ZI21</accession>
<dbReference type="RefSeq" id="WP_126597434.1">
    <property type="nucleotide sequence ID" value="NZ_BIFQ01000001.1"/>
</dbReference>
<dbReference type="PANTHER" id="PTHR43706:SF47">
    <property type="entry name" value="EXTERNAL NADH-UBIQUINONE OXIDOREDUCTASE 1, MITOCHONDRIAL-RELATED"/>
    <property type="match status" value="1"/>
</dbReference>
<keyword evidence="3" id="KW-0285">Flavoprotein</keyword>
<sequence length="427" mass="47477">MTRQRDTATNETHIVIIGAGFGGLQAALALGKKLPDVQLTVIDRTNHHLFQPLLYQVATAALSPADISTPIRHVLRKQKNTVVIMSEVTGIDVAQKRVMMRDGSISYDYLIIATGAHENYFGHTEEWQPLAPGLKNLDNAREIRRKLLLAFEQAEIETDSERIQQLLTFAVVGAGPTGVELAGSIAELAYKSLLPEFRHIDPARIHILLIEAMPQILGSFPRSLSTKARHELQKLKVDVRLSTPVEEITTDGVIAGGEWIPASTIIWTAGVQASAAGQWLGAETDRAGRVKVLSDLTVPGHAEIFVLGDTATLMQDGKPLPGIAPVAMQQGRYVASVIERRLANKPAEAPFHYHNKGYMATVGRAFAVAYINKIRFAGFLAWMLWLLVHIIYLIGYENRLIVLMQWSWSYLRFQRHARIISRPERHE</sequence>
<evidence type="ECO:0000313" key="11">
    <source>
        <dbReference type="Proteomes" id="UP000287224"/>
    </source>
</evidence>
<dbReference type="InterPro" id="IPR023753">
    <property type="entry name" value="FAD/NAD-binding_dom"/>
</dbReference>
<dbReference type="EMBL" id="BIFQ01000001">
    <property type="protein sequence ID" value="GCE06493.1"/>
    <property type="molecule type" value="Genomic_DNA"/>
</dbReference>
<dbReference type="EC" id="1.6.5.9" evidence="2"/>
<dbReference type="SUPFAM" id="SSF51905">
    <property type="entry name" value="FAD/NAD(P)-binding domain"/>
    <property type="match status" value="2"/>
</dbReference>
<gene>
    <name evidence="10" type="primary">ndh</name>
    <name evidence="10" type="ORF">KDAU_38220</name>
</gene>
<evidence type="ECO:0000256" key="5">
    <source>
        <dbReference type="ARBA" id="ARBA00023002"/>
    </source>
</evidence>
<dbReference type="GO" id="GO:0050136">
    <property type="term" value="F:NADH dehydrogenase (quinone) (non-electrogenic) activity"/>
    <property type="evidence" value="ECO:0007669"/>
    <property type="project" value="UniProtKB-EC"/>
</dbReference>
<dbReference type="OrthoDB" id="9784880at2"/>
<comment type="similarity">
    <text evidence="1">Belongs to the NADH dehydrogenase family.</text>
</comment>
<evidence type="ECO:0000256" key="6">
    <source>
        <dbReference type="ARBA" id="ARBA00023027"/>
    </source>
</evidence>
<keyword evidence="11" id="KW-1185">Reference proteome</keyword>
<evidence type="ECO:0000259" key="9">
    <source>
        <dbReference type="Pfam" id="PF07992"/>
    </source>
</evidence>
<evidence type="ECO:0000256" key="3">
    <source>
        <dbReference type="ARBA" id="ARBA00022630"/>
    </source>
</evidence>
<dbReference type="PRINTS" id="PR00411">
    <property type="entry name" value="PNDRDTASEI"/>
</dbReference>
<evidence type="ECO:0000256" key="4">
    <source>
        <dbReference type="ARBA" id="ARBA00022827"/>
    </source>
</evidence>
<dbReference type="InterPro" id="IPR045024">
    <property type="entry name" value="NDH-2"/>
</dbReference>
<organism evidence="10 11">
    <name type="scientific">Dictyobacter aurantiacus</name>
    <dbReference type="NCBI Taxonomy" id="1936993"/>
    <lineage>
        <taxon>Bacteria</taxon>
        <taxon>Bacillati</taxon>
        <taxon>Chloroflexota</taxon>
        <taxon>Ktedonobacteria</taxon>
        <taxon>Ktedonobacterales</taxon>
        <taxon>Dictyobacteraceae</taxon>
        <taxon>Dictyobacter</taxon>
    </lineage>
</organism>
<feature type="domain" description="FAD/NAD(P)-binding" evidence="9">
    <location>
        <begin position="13"/>
        <end position="331"/>
    </location>
</feature>
<comment type="catalytic activity">
    <reaction evidence="7">
        <text>a quinone + NADH + H(+) = a quinol + NAD(+)</text>
        <dbReference type="Rhea" id="RHEA:46160"/>
        <dbReference type="ChEBI" id="CHEBI:15378"/>
        <dbReference type="ChEBI" id="CHEBI:24646"/>
        <dbReference type="ChEBI" id="CHEBI:57540"/>
        <dbReference type="ChEBI" id="CHEBI:57945"/>
        <dbReference type="ChEBI" id="CHEBI:132124"/>
        <dbReference type="EC" id="1.6.5.9"/>
    </reaction>
</comment>
<dbReference type="Proteomes" id="UP000287224">
    <property type="component" value="Unassembled WGS sequence"/>
</dbReference>
<dbReference type="Pfam" id="PF07992">
    <property type="entry name" value="Pyr_redox_2"/>
    <property type="match status" value="1"/>
</dbReference>
<reference evidence="11" key="1">
    <citation type="submission" date="2018-12" db="EMBL/GenBank/DDBJ databases">
        <title>Tengunoibacter tsumagoiensis gen. nov., sp. nov., Dictyobacter kobayashii sp. nov., D. alpinus sp. nov., and D. joshuensis sp. nov. and description of Dictyobacteraceae fam. nov. within the order Ktedonobacterales isolated from Tengu-no-mugimeshi.</title>
        <authorList>
            <person name="Wang C.M."/>
            <person name="Zheng Y."/>
            <person name="Sakai Y."/>
            <person name="Toyoda A."/>
            <person name="Minakuchi Y."/>
            <person name="Abe K."/>
            <person name="Yokota A."/>
            <person name="Yabe S."/>
        </authorList>
    </citation>
    <scope>NUCLEOTIDE SEQUENCE [LARGE SCALE GENOMIC DNA]</scope>
    <source>
        <strain evidence="11">S-27</strain>
    </source>
</reference>
<dbReference type="InterPro" id="IPR036188">
    <property type="entry name" value="FAD/NAD-bd_sf"/>
</dbReference>
<comment type="caution">
    <text evidence="10">The sequence shown here is derived from an EMBL/GenBank/DDBJ whole genome shotgun (WGS) entry which is preliminary data.</text>
</comment>
<dbReference type="PANTHER" id="PTHR43706">
    <property type="entry name" value="NADH DEHYDROGENASE"/>
    <property type="match status" value="1"/>
</dbReference>
<feature type="transmembrane region" description="Helical" evidence="8">
    <location>
        <begin position="376"/>
        <end position="395"/>
    </location>
</feature>
<evidence type="ECO:0000256" key="2">
    <source>
        <dbReference type="ARBA" id="ARBA00012637"/>
    </source>
</evidence>
<keyword evidence="8" id="KW-1133">Transmembrane helix</keyword>
<protein>
    <recommendedName>
        <fullName evidence="2">NADH:ubiquinone reductase (non-electrogenic)</fullName>
        <ecNumber evidence="2">1.6.5.9</ecNumber>
    </recommendedName>
</protein>
<keyword evidence="6" id="KW-0520">NAD</keyword>
<keyword evidence="8" id="KW-0812">Transmembrane</keyword>
<evidence type="ECO:0000313" key="10">
    <source>
        <dbReference type="EMBL" id="GCE06493.1"/>
    </source>
</evidence>
<evidence type="ECO:0000256" key="1">
    <source>
        <dbReference type="ARBA" id="ARBA00005272"/>
    </source>
</evidence>
<keyword evidence="4" id="KW-0274">FAD</keyword>
<evidence type="ECO:0000256" key="8">
    <source>
        <dbReference type="SAM" id="Phobius"/>
    </source>
</evidence>
<evidence type="ECO:0000256" key="7">
    <source>
        <dbReference type="ARBA" id="ARBA00047599"/>
    </source>
</evidence>